<proteinExistence type="predicted"/>
<dbReference type="InterPro" id="IPR038178">
    <property type="entry name" value="Kringle_sf"/>
</dbReference>
<keyword evidence="1 3" id="KW-0420">Kringle</keyword>
<dbReference type="AlphaFoldDB" id="A0AAD9UKH9"/>
<dbReference type="SUPFAM" id="SSF57440">
    <property type="entry name" value="Kringle-like"/>
    <property type="match status" value="1"/>
</dbReference>
<evidence type="ECO:0000313" key="6">
    <source>
        <dbReference type="Proteomes" id="UP001209878"/>
    </source>
</evidence>
<dbReference type="PROSITE" id="PS50070">
    <property type="entry name" value="KRINGLE_2"/>
    <property type="match status" value="1"/>
</dbReference>
<dbReference type="Proteomes" id="UP001209878">
    <property type="component" value="Unassembled WGS sequence"/>
</dbReference>
<keyword evidence="6" id="KW-1185">Reference proteome</keyword>
<comment type="caution">
    <text evidence="3">Lacks conserved residue(s) required for the propagation of feature annotation.</text>
</comment>
<reference evidence="5" key="1">
    <citation type="journal article" date="2023" name="Mol. Biol. Evol.">
        <title>Third-Generation Sequencing Reveals the Adaptive Role of the Epigenome in Three Deep-Sea Polychaetes.</title>
        <authorList>
            <person name="Perez M."/>
            <person name="Aroh O."/>
            <person name="Sun Y."/>
            <person name="Lan Y."/>
            <person name="Juniper S.K."/>
            <person name="Young C.R."/>
            <person name="Angers B."/>
            <person name="Qian P.Y."/>
        </authorList>
    </citation>
    <scope>NUCLEOTIDE SEQUENCE</scope>
    <source>
        <strain evidence="5">R07B-5</strain>
    </source>
</reference>
<gene>
    <name evidence="5" type="ORF">NP493_26g07028</name>
</gene>
<keyword evidence="2" id="KW-1015">Disulfide bond</keyword>
<dbReference type="SMART" id="SM00130">
    <property type="entry name" value="KR"/>
    <property type="match status" value="1"/>
</dbReference>
<name>A0AAD9UKH9_RIDPI</name>
<feature type="domain" description="Kringle" evidence="4">
    <location>
        <begin position="8"/>
        <end position="73"/>
    </location>
</feature>
<evidence type="ECO:0000256" key="1">
    <source>
        <dbReference type="ARBA" id="ARBA00022572"/>
    </source>
</evidence>
<protein>
    <recommendedName>
        <fullName evidence="4">Kringle domain-containing protein</fullName>
    </recommendedName>
</protein>
<comment type="caution">
    <text evidence="5">The sequence shown here is derived from an EMBL/GenBank/DDBJ whole genome shotgun (WGS) entry which is preliminary data.</text>
</comment>
<evidence type="ECO:0000256" key="3">
    <source>
        <dbReference type="PROSITE-ProRule" id="PRU00121"/>
    </source>
</evidence>
<organism evidence="5 6">
    <name type="scientific">Ridgeia piscesae</name>
    <name type="common">Tubeworm</name>
    <dbReference type="NCBI Taxonomy" id="27915"/>
    <lineage>
        <taxon>Eukaryota</taxon>
        <taxon>Metazoa</taxon>
        <taxon>Spiralia</taxon>
        <taxon>Lophotrochozoa</taxon>
        <taxon>Annelida</taxon>
        <taxon>Polychaeta</taxon>
        <taxon>Sedentaria</taxon>
        <taxon>Canalipalpata</taxon>
        <taxon>Sabellida</taxon>
        <taxon>Siboglinidae</taxon>
        <taxon>Ridgeia</taxon>
    </lineage>
</organism>
<dbReference type="EMBL" id="JAODUO010000027">
    <property type="protein sequence ID" value="KAK2192612.1"/>
    <property type="molecule type" value="Genomic_DNA"/>
</dbReference>
<dbReference type="InterPro" id="IPR000001">
    <property type="entry name" value="Kringle"/>
</dbReference>
<accession>A0AAD9UKH9</accession>
<evidence type="ECO:0000313" key="5">
    <source>
        <dbReference type="EMBL" id="KAK2192612.1"/>
    </source>
</evidence>
<evidence type="ECO:0000259" key="4">
    <source>
        <dbReference type="PROSITE" id="PS50070"/>
    </source>
</evidence>
<dbReference type="InterPro" id="IPR013806">
    <property type="entry name" value="Kringle-like"/>
</dbReference>
<sequence>MPLKLGYCEKTGTIARIKKNDPSLQPHKHSCAAGTTANYCTNNRMSSGCPESGPWCYTTDPAKRMDLCDIPLCADLETTSTTATPTTTASEITTERNV</sequence>
<evidence type="ECO:0000256" key="2">
    <source>
        <dbReference type="ARBA" id="ARBA00023157"/>
    </source>
</evidence>
<dbReference type="Gene3D" id="2.40.20.10">
    <property type="entry name" value="Plasminogen Kringle 4"/>
    <property type="match status" value="1"/>
</dbReference>